<proteinExistence type="predicted"/>
<dbReference type="InterPro" id="IPR018063">
    <property type="entry name" value="SAM_MeTrfase_RsmI_CS"/>
</dbReference>
<dbReference type="InterPro" id="IPR008189">
    <property type="entry name" value="rRNA_ssu_MeTfrase_I"/>
</dbReference>
<dbReference type="PANTHER" id="PTHR46111">
    <property type="entry name" value="RIBOSOMAL RNA SMALL SUBUNIT METHYLTRANSFERASE I"/>
    <property type="match status" value="1"/>
</dbReference>
<protein>
    <submittedName>
        <fullName evidence="8">16S rRNA (Cytidine(1402)-2'-O)-methyltransferase</fullName>
        <ecNumber evidence="8">2.1.1.198</ecNumber>
    </submittedName>
</protein>
<comment type="caution">
    <text evidence="8">The sequence shown here is derived from an EMBL/GenBank/DDBJ whole genome shotgun (WGS) entry which is preliminary data.</text>
</comment>
<dbReference type="AlphaFoldDB" id="A0A372EGM9"/>
<keyword evidence="5" id="KW-0949">S-adenosyl-L-methionine</keyword>
<name>A0A372EGM9_9BURK</name>
<dbReference type="NCBIfam" id="TIGR00096">
    <property type="entry name" value="16S rRNA (cytidine(1402)-2'-O)-methyltransferase"/>
    <property type="match status" value="1"/>
</dbReference>
<reference evidence="8 9" key="1">
    <citation type="submission" date="2018-08" db="EMBL/GenBank/DDBJ databases">
        <title>Hydrogenophaga sp. LA-38 isolated from sludge.</title>
        <authorList>
            <person name="Im W.-T."/>
        </authorList>
    </citation>
    <scope>NUCLEOTIDE SEQUENCE [LARGE SCALE GENOMIC DNA]</scope>
    <source>
        <strain evidence="8 9">LA-38</strain>
    </source>
</reference>
<evidence type="ECO:0000256" key="5">
    <source>
        <dbReference type="ARBA" id="ARBA00022691"/>
    </source>
</evidence>
<dbReference type="GO" id="GO:0032259">
    <property type="term" value="P:methylation"/>
    <property type="evidence" value="ECO:0007669"/>
    <property type="project" value="UniProtKB-KW"/>
</dbReference>
<dbReference type="Gene3D" id="3.40.1010.10">
    <property type="entry name" value="Cobalt-precorrin-4 Transmethylase, Domain 1"/>
    <property type="match status" value="1"/>
</dbReference>
<dbReference type="PROSITE" id="PS01296">
    <property type="entry name" value="RSMI"/>
    <property type="match status" value="1"/>
</dbReference>
<dbReference type="InterPro" id="IPR014776">
    <property type="entry name" value="4pyrrole_Mease_sub2"/>
</dbReference>
<organism evidence="8 9">
    <name type="scientific">Hydrogenophaga borbori</name>
    <dbReference type="NCBI Taxonomy" id="2294117"/>
    <lineage>
        <taxon>Bacteria</taxon>
        <taxon>Pseudomonadati</taxon>
        <taxon>Pseudomonadota</taxon>
        <taxon>Betaproteobacteria</taxon>
        <taxon>Burkholderiales</taxon>
        <taxon>Comamonadaceae</taxon>
        <taxon>Hydrogenophaga</taxon>
    </lineage>
</organism>
<evidence type="ECO:0000313" key="9">
    <source>
        <dbReference type="Proteomes" id="UP000261931"/>
    </source>
</evidence>
<gene>
    <name evidence="8" type="primary">rsmI</name>
    <name evidence="8" type="ORF">DY262_17280</name>
</gene>
<dbReference type="EMBL" id="QVLS01000011">
    <property type="protein sequence ID" value="RFP77513.1"/>
    <property type="molecule type" value="Genomic_DNA"/>
</dbReference>
<evidence type="ECO:0000259" key="6">
    <source>
        <dbReference type="Pfam" id="PF00590"/>
    </source>
</evidence>
<dbReference type="CDD" id="cd11648">
    <property type="entry name" value="RsmI"/>
    <property type="match status" value="1"/>
</dbReference>
<dbReference type="Pfam" id="PF00590">
    <property type="entry name" value="TP_methylase"/>
    <property type="match status" value="1"/>
</dbReference>
<evidence type="ECO:0000256" key="4">
    <source>
        <dbReference type="ARBA" id="ARBA00022679"/>
    </source>
</evidence>
<dbReference type="Proteomes" id="UP000261931">
    <property type="component" value="Unassembled WGS sequence"/>
</dbReference>
<keyword evidence="4 8" id="KW-0808">Transferase</keyword>
<keyword evidence="3 8" id="KW-0489">Methyltransferase</keyword>
<keyword evidence="9" id="KW-1185">Reference proteome</keyword>
<keyword evidence="2" id="KW-0698">rRNA processing</keyword>
<evidence type="ECO:0000256" key="2">
    <source>
        <dbReference type="ARBA" id="ARBA00022552"/>
    </source>
</evidence>
<evidence type="ECO:0000313" key="8">
    <source>
        <dbReference type="EMBL" id="RFP77513.1"/>
    </source>
</evidence>
<evidence type="ECO:0000256" key="3">
    <source>
        <dbReference type="ARBA" id="ARBA00022603"/>
    </source>
</evidence>
<dbReference type="Gene3D" id="3.30.950.10">
    <property type="entry name" value="Methyltransferase, Cobalt-precorrin-4 Transmethylase, Domain 2"/>
    <property type="match status" value="1"/>
</dbReference>
<feature type="domain" description="RsmI HTH" evidence="7">
    <location>
        <begin position="230"/>
        <end position="274"/>
    </location>
</feature>
<dbReference type="InterPro" id="IPR000878">
    <property type="entry name" value="4pyrrol_Mease"/>
</dbReference>
<accession>A0A372EGM9</accession>
<feature type="domain" description="Tetrapyrrole methylase" evidence="6">
    <location>
        <begin position="4"/>
        <end position="195"/>
    </location>
</feature>
<dbReference type="SUPFAM" id="SSF53790">
    <property type="entry name" value="Tetrapyrrole methylase"/>
    <property type="match status" value="1"/>
</dbReference>
<dbReference type="InterPro" id="IPR014777">
    <property type="entry name" value="4pyrrole_Mease_sub1"/>
</dbReference>
<dbReference type="InterPro" id="IPR053910">
    <property type="entry name" value="RsmI_HTH"/>
</dbReference>
<dbReference type="GO" id="GO:0008168">
    <property type="term" value="F:methyltransferase activity"/>
    <property type="evidence" value="ECO:0007669"/>
    <property type="project" value="UniProtKB-KW"/>
</dbReference>
<dbReference type="Pfam" id="PF23016">
    <property type="entry name" value="RsmI_C"/>
    <property type="match status" value="1"/>
</dbReference>
<dbReference type="EC" id="2.1.1.198" evidence="8"/>
<evidence type="ECO:0000259" key="7">
    <source>
        <dbReference type="Pfam" id="PF23016"/>
    </source>
</evidence>
<sequence>MLATPIGNRADIGLRALHVLDLADCVACEDTRHTAALLQSYGLHKPLIAAHEHNESEAAVRVVALLREGQRVVYVSDAGTPGVSDPGARLVAAVRDAGLRCVPVPGPSSLTALLSVSGHTGWDGGFRFAGFLPAKGAERQRGLQAIADDPQACVLLEAPHRIEALARDLAAALGPRPITLGRELTKQFEEVVHLAADALPDWLAGDANRVRGEFALLVHPREASTTDEGALPESALRVLDRLLVDLPLKAAVKAAADISGAPRNALYEAALARRAPPPQG</sequence>
<dbReference type="RefSeq" id="WP_116960353.1">
    <property type="nucleotide sequence ID" value="NZ_QVLS01000011.1"/>
</dbReference>
<keyword evidence="1" id="KW-0963">Cytoplasm</keyword>
<dbReference type="InterPro" id="IPR035996">
    <property type="entry name" value="4pyrrol_Methylase_sf"/>
</dbReference>
<evidence type="ECO:0000256" key="1">
    <source>
        <dbReference type="ARBA" id="ARBA00022490"/>
    </source>
</evidence>
<dbReference type="PIRSF" id="PIRSF005917">
    <property type="entry name" value="MTase_YraL"/>
    <property type="match status" value="1"/>
</dbReference>
<dbReference type="GO" id="GO:0006364">
    <property type="term" value="P:rRNA processing"/>
    <property type="evidence" value="ECO:0007669"/>
    <property type="project" value="UniProtKB-KW"/>
</dbReference>
<dbReference type="PANTHER" id="PTHR46111:SF1">
    <property type="entry name" value="RIBOSOMAL RNA SMALL SUBUNIT METHYLTRANSFERASE I"/>
    <property type="match status" value="1"/>
</dbReference>